<evidence type="ECO:0000313" key="11">
    <source>
        <dbReference type="EMBL" id="RFM25120.1"/>
    </source>
</evidence>
<protein>
    <recommendedName>
        <fullName evidence="8">arsenite-transporting ATPase</fullName>
        <ecNumber evidence="8">7.3.2.7</ecNumber>
    </recommendedName>
</protein>
<keyword evidence="2" id="KW-0547">Nucleotide-binding</keyword>
<sequence length="383" mass="43402">MRILVYLGKGGVGKTTVSSATAVRIARSGKRTLIVSTDIAHSLADALDVELGSSPVLVEPNLYAMEINILAEIRNHWSEFSGYFSSILSHDGVSEIVADELAILPGMEEMVSLKHIWEAAKSDKYDVLIVDAAPTGETMRLLAMPDAYTWYTDRIASWHLKTISFAYPLIQKLMPKKNIFKLMPEIAAHMKELYAILTNPERTSYRIVLNPENMVIKEALRAQTYLNLFGYTMDAVIVNKVLPTNSQDPYMQALAAQQKKYIVKIEHCFYPVPIFYVPHYESEVIGCERLEEMAKDIFGEKSPESVFYKGHRTHRIEKDNGKYHLKLYLPNVEINHVQMNIKGDELLIEVNNFRKNIVLPNVLVGRRTEGATYTDGSLDVVFK</sequence>
<dbReference type="Pfam" id="PF17886">
    <property type="entry name" value="ArsA_HSP20"/>
    <property type="match status" value="1"/>
</dbReference>
<dbReference type="GO" id="GO:0016887">
    <property type="term" value="F:ATP hydrolysis activity"/>
    <property type="evidence" value="ECO:0007669"/>
    <property type="project" value="InterPro"/>
</dbReference>
<dbReference type="Proteomes" id="UP000266389">
    <property type="component" value="Unassembled WGS sequence"/>
</dbReference>
<comment type="similarity">
    <text evidence="1">Belongs to the arsA ATPase family.</text>
</comment>
<keyword evidence="4" id="KW-0059">Arsenical resistance</keyword>
<dbReference type="NCBIfam" id="TIGR00345">
    <property type="entry name" value="GET3_arsA_TRC40"/>
    <property type="match status" value="1"/>
</dbReference>
<evidence type="ECO:0000256" key="1">
    <source>
        <dbReference type="ARBA" id="ARBA00011040"/>
    </source>
</evidence>
<keyword evidence="3" id="KW-0067">ATP-binding</keyword>
<dbReference type="GO" id="GO:0015446">
    <property type="term" value="F:ATPase-coupled arsenite transmembrane transporter activity"/>
    <property type="evidence" value="ECO:0007669"/>
    <property type="project" value="UniProtKB-EC"/>
</dbReference>
<dbReference type="AlphaFoldDB" id="A0A395M2Z2"/>
<evidence type="ECO:0000259" key="10">
    <source>
        <dbReference type="Pfam" id="PF17886"/>
    </source>
</evidence>
<keyword evidence="5" id="KW-1278">Translocase</keyword>
<dbReference type="GO" id="GO:0005524">
    <property type="term" value="F:ATP binding"/>
    <property type="evidence" value="ECO:0007669"/>
    <property type="project" value="UniProtKB-KW"/>
</dbReference>
<evidence type="ECO:0000256" key="3">
    <source>
        <dbReference type="ARBA" id="ARBA00022840"/>
    </source>
</evidence>
<dbReference type="CDD" id="cd02035">
    <property type="entry name" value="ArsA"/>
    <property type="match status" value="1"/>
</dbReference>
<comment type="catalytic activity">
    <reaction evidence="6">
        <text>arsenite(in) + ATP + H2O = arsenite(out) + ADP + phosphate + H(+)</text>
        <dbReference type="Rhea" id="RHEA:11348"/>
        <dbReference type="ChEBI" id="CHEBI:15377"/>
        <dbReference type="ChEBI" id="CHEBI:15378"/>
        <dbReference type="ChEBI" id="CHEBI:29242"/>
        <dbReference type="ChEBI" id="CHEBI:30616"/>
        <dbReference type="ChEBI" id="CHEBI:43474"/>
        <dbReference type="ChEBI" id="CHEBI:456216"/>
        <dbReference type="EC" id="7.3.2.7"/>
    </reaction>
</comment>
<feature type="domain" description="ArsA HSP20-like" evidence="10">
    <location>
        <begin position="320"/>
        <end position="382"/>
    </location>
</feature>
<dbReference type="InterPro" id="IPR008978">
    <property type="entry name" value="HSP20-like_chaperone"/>
</dbReference>
<dbReference type="PANTHER" id="PTHR10803:SF3">
    <property type="entry name" value="ATPASE GET3"/>
    <property type="match status" value="1"/>
</dbReference>
<dbReference type="SUPFAM" id="SSF52540">
    <property type="entry name" value="P-loop containing nucleoside triphosphate hydrolases"/>
    <property type="match status" value="1"/>
</dbReference>
<dbReference type="InterPro" id="IPR040612">
    <property type="entry name" value="ArsA_HSP20-like"/>
</dbReference>
<comment type="function">
    <text evidence="7">Anion-transporting ATPase. Catalyzes the extrusion of arsenite.</text>
</comment>
<dbReference type="FunFam" id="3.40.50.300:FF:001801">
    <property type="entry name" value="Putative arsenical pump-driving ATPase"/>
    <property type="match status" value="1"/>
</dbReference>
<evidence type="ECO:0000256" key="2">
    <source>
        <dbReference type="ARBA" id="ARBA00022741"/>
    </source>
</evidence>
<organism evidence="11 12">
    <name type="scientific">Candidatus Thermochlorobacter aerophilus</name>
    <dbReference type="NCBI Taxonomy" id="1868324"/>
    <lineage>
        <taxon>Bacteria</taxon>
        <taxon>Pseudomonadati</taxon>
        <taxon>Chlorobiota</taxon>
        <taxon>Chlorobiia</taxon>
        <taxon>Chlorobiales</taxon>
        <taxon>Candidatus Thermochlorobacteriaceae</taxon>
        <taxon>Candidatus Thermochlorobacter</taxon>
    </lineage>
</organism>
<dbReference type="Pfam" id="PF02374">
    <property type="entry name" value="ArsA_ATPase"/>
    <property type="match status" value="1"/>
</dbReference>
<dbReference type="InterPro" id="IPR025723">
    <property type="entry name" value="ArsA/GET3_ATPase-like"/>
</dbReference>
<dbReference type="PANTHER" id="PTHR10803">
    <property type="entry name" value="ARSENICAL PUMP-DRIVING ATPASE ARSENITE-TRANSLOCATING ATPASE"/>
    <property type="match status" value="1"/>
</dbReference>
<dbReference type="EMBL" id="PHFL01000010">
    <property type="protein sequence ID" value="RFM25120.1"/>
    <property type="molecule type" value="Genomic_DNA"/>
</dbReference>
<accession>A0A395M2Z2</accession>
<dbReference type="Gene3D" id="2.60.40.790">
    <property type="match status" value="1"/>
</dbReference>
<proteinExistence type="inferred from homology"/>
<evidence type="ECO:0000259" key="9">
    <source>
        <dbReference type="Pfam" id="PF02374"/>
    </source>
</evidence>
<evidence type="ECO:0000313" key="12">
    <source>
        <dbReference type="Proteomes" id="UP000266389"/>
    </source>
</evidence>
<comment type="caution">
    <text evidence="11">The sequence shown here is derived from an EMBL/GenBank/DDBJ whole genome shotgun (WGS) entry which is preliminary data.</text>
</comment>
<dbReference type="Gene3D" id="3.40.50.300">
    <property type="entry name" value="P-loop containing nucleotide triphosphate hydrolases"/>
    <property type="match status" value="1"/>
</dbReference>
<reference evidence="11 12" key="1">
    <citation type="journal article" date="2011" name="ISME J.">
        <title>Community ecology of hot spring cyanobacterial mats: predominant populations and their functional potential.</title>
        <authorList>
            <person name="Klatt C.G."/>
            <person name="Wood J.M."/>
            <person name="Rusch D.B."/>
            <person name="Bateson M.M."/>
            <person name="Hamamura N."/>
            <person name="Heidelberg J.F."/>
            <person name="Grossman A.R."/>
            <person name="Bhaya D."/>
            <person name="Cohan F.M."/>
            <person name="Kuhl M."/>
            <person name="Bryant D.A."/>
            <person name="Ward D.M."/>
        </authorList>
    </citation>
    <scope>NUCLEOTIDE SEQUENCE [LARGE SCALE GENOMIC DNA]</scope>
    <source>
        <strain evidence="11">OS</strain>
    </source>
</reference>
<dbReference type="InterPro" id="IPR016300">
    <property type="entry name" value="ATPase_ArsA/GET3"/>
</dbReference>
<evidence type="ECO:0000256" key="6">
    <source>
        <dbReference type="ARBA" id="ARBA00052296"/>
    </source>
</evidence>
<dbReference type="EC" id="7.3.2.7" evidence="8"/>
<evidence type="ECO:0000256" key="7">
    <source>
        <dbReference type="ARBA" id="ARBA00059736"/>
    </source>
</evidence>
<name>A0A395M2Z2_9BACT</name>
<evidence type="ECO:0000256" key="4">
    <source>
        <dbReference type="ARBA" id="ARBA00022849"/>
    </source>
</evidence>
<gene>
    <name evidence="11" type="ORF">D0433_02805</name>
</gene>
<feature type="domain" description="ArsA/GET3 Anion-transporting ATPase-like" evidence="9">
    <location>
        <begin position="1"/>
        <end position="297"/>
    </location>
</feature>
<dbReference type="SUPFAM" id="SSF49764">
    <property type="entry name" value="HSP20-like chaperones"/>
    <property type="match status" value="1"/>
</dbReference>
<dbReference type="InterPro" id="IPR027417">
    <property type="entry name" value="P-loop_NTPase"/>
</dbReference>
<evidence type="ECO:0000256" key="5">
    <source>
        <dbReference type="ARBA" id="ARBA00022967"/>
    </source>
</evidence>
<evidence type="ECO:0000256" key="8">
    <source>
        <dbReference type="ARBA" id="ARBA00066752"/>
    </source>
</evidence>